<dbReference type="PANTHER" id="PTHR46743:SF2">
    <property type="entry name" value="TEICHOIC ACIDS EXPORT ATP-BINDING PROTEIN TAGH"/>
    <property type="match status" value="1"/>
</dbReference>
<dbReference type="GO" id="GO:0140359">
    <property type="term" value="F:ABC-type transporter activity"/>
    <property type="evidence" value="ECO:0007669"/>
    <property type="project" value="InterPro"/>
</dbReference>
<dbReference type="SUPFAM" id="SSF52540">
    <property type="entry name" value="P-loop containing nucleoside triphosphate hydrolases"/>
    <property type="match status" value="1"/>
</dbReference>
<evidence type="ECO:0000256" key="2">
    <source>
        <dbReference type="ARBA" id="ARBA00022448"/>
    </source>
</evidence>
<organism evidence="6 7">
    <name type="scientific">Candidatus Roizmanbacteria bacterium CG_4_10_14_0_8_um_filter_35_28</name>
    <dbReference type="NCBI Taxonomy" id="1974827"/>
    <lineage>
        <taxon>Bacteria</taxon>
        <taxon>Candidatus Roizmaniibacteriota</taxon>
    </lineage>
</organism>
<dbReference type="InterPro" id="IPR027417">
    <property type="entry name" value="P-loop_NTPase"/>
</dbReference>
<evidence type="ECO:0000259" key="5">
    <source>
        <dbReference type="PROSITE" id="PS50893"/>
    </source>
</evidence>
<dbReference type="PANTHER" id="PTHR46743">
    <property type="entry name" value="TEICHOIC ACIDS EXPORT ATP-BINDING PROTEIN TAGH"/>
    <property type="match status" value="1"/>
</dbReference>
<keyword evidence="3" id="KW-0547">Nucleotide-binding</keyword>
<dbReference type="Gene3D" id="3.40.50.300">
    <property type="entry name" value="P-loop containing nucleotide triphosphate hydrolases"/>
    <property type="match status" value="1"/>
</dbReference>
<dbReference type="GO" id="GO:0016020">
    <property type="term" value="C:membrane"/>
    <property type="evidence" value="ECO:0007669"/>
    <property type="project" value="InterPro"/>
</dbReference>
<comment type="caution">
    <text evidence="6">The sequence shown here is derived from an EMBL/GenBank/DDBJ whole genome shotgun (WGS) entry which is preliminary data.</text>
</comment>
<protein>
    <submittedName>
        <fullName evidence="6">ABC transporter ATP-binding protein</fullName>
    </submittedName>
</protein>
<feature type="domain" description="ABC transporter" evidence="5">
    <location>
        <begin position="23"/>
        <end position="240"/>
    </location>
</feature>
<name>A0A2M7QFA5_9BACT</name>
<dbReference type="InterPro" id="IPR015860">
    <property type="entry name" value="ABC_transpr_TagH-like"/>
</dbReference>
<dbReference type="AlphaFoldDB" id="A0A2M7QFA5"/>
<evidence type="ECO:0000313" key="7">
    <source>
        <dbReference type="Proteomes" id="UP000230344"/>
    </source>
</evidence>
<dbReference type="InterPro" id="IPR003593">
    <property type="entry name" value="AAA+_ATPase"/>
</dbReference>
<dbReference type="InterPro" id="IPR003439">
    <property type="entry name" value="ABC_transporter-like_ATP-bd"/>
</dbReference>
<dbReference type="GO" id="GO:0005524">
    <property type="term" value="F:ATP binding"/>
    <property type="evidence" value="ECO:0007669"/>
    <property type="project" value="UniProtKB-KW"/>
</dbReference>
<sequence>MAEIIFNNVNKYFFLQHQKTLKELVQAIFKKQKALERVHALKNLNFFIKKGEVVGIVGKNGAGKSTLLKLIAGVSAPTSGSLEIKEIVSPLIELGAGFHPELTGRENIFLNGVILGLKEDYIKKKFNEIVAFSEIARFIDTPIKYYSSGMYMRLAFSVAIFTDPKILLVDEILAVGDTDFQAKCLAKMNEFKDKGVTIIFVSHALETVKAFCTRVLYLKKGELMYDGEVNKGIDQYINEK</sequence>
<dbReference type="SMART" id="SM00382">
    <property type="entry name" value="AAA"/>
    <property type="match status" value="1"/>
</dbReference>
<dbReference type="InterPro" id="IPR050683">
    <property type="entry name" value="Bact_Polysacc_Export_ATP-bd"/>
</dbReference>
<reference evidence="7" key="1">
    <citation type="submission" date="2017-09" db="EMBL/GenBank/DDBJ databases">
        <title>Depth-based differentiation of microbial function through sediment-hosted aquifers and enrichment of novel symbionts in the deep terrestrial subsurface.</title>
        <authorList>
            <person name="Probst A.J."/>
            <person name="Ladd B."/>
            <person name="Jarett J.K."/>
            <person name="Geller-Mcgrath D.E."/>
            <person name="Sieber C.M.K."/>
            <person name="Emerson J.B."/>
            <person name="Anantharaman K."/>
            <person name="Thomas B.C."/>
            <person name="Malmstrom R."/>
            <person name="Stieglmeier M."/>
            <person name="Klingl A."/>
            <person name="Woyke T."/>
            <person name="Ryan C.M."/>
            <person name="Banfield J.F."/>
        </authorList>
    </citation>
    <scope>NUCLEOTIDE SEQUENCE [LARGE SCALE GENOMIC DNA]</scope>
</reference>
<keyword evidence="4 6" id="KW-0067">ATP-binding</keyword>
<dbReference type="PROSITE" id="PS50893">
    <property type="entry name" value="ABC_TRANSPORTER_2"/>
    <property type="match status" value="1"/>
</dbReference>
<dbReference type="GO" id="GO:0016887">
    <property type="term" value="F:ATP hydrolysis activity"/>
    <property type="evidence" value="ECO:0007669"/>
    <property type="project" value="InterPro"/>
</dbReference>
<proteinExistence type="inferred from homology"/>
<keyword evidence="2" id="KW-0813">Transport</keyword>
<evidence type="ECO:0000256" key="3">
    <source>
        <dbReference type="ARBA" id="ARBA00022741"/>
    </source>
</evidence>
<dbReference type="CDD" id="cd03220">
    <property type="entry name" value="ABC_KpsT_Wzt"/>
    <property type="match status" value="1"/>
</dbReference>
<gene>
    <name evidence="6" type="ORF">COY88_02745</name>
</gene>
<evidence type="ECO:0000256" key="1">
    <source>
        <dbReference type="ARBA" id="ARBA00005417"/>
    </source>
</evidence>
<dbReference type="EMBL" id="PFLH01000047">
    <property type="protein sequence ID" value="PIY70984.1"/>
    <property type="molecule type" value="Genomic_DNA"/>
</dbReference>
<evidence type="ECO:0000256" key="4">
    <source>
        <dbReference type="ARBA" id="ARBA00022840"/>
    </source>
</evidence>
<dbReference type="Proteomes" id="UP000230344">
    <property type="component" value="Unassembled WGS sequence"/>
</dbReference>
<dbReference type="Pfam" id="PF00005">
    <property type="entry name" value="ABC_tran"/>
    <property type="match status" value="1"/>
</dbReference>
<evidence type="ECO:0000313" key="6">
    <source>
        <dbReference type="EMBL" id="PIY70984.1"/>
    </source>
</evidence>
<accession>A0A2M7QFA5</accession>
<comment type="similarity">
    <text evidence="1">Belongs to the ABC transporter superfamily.</text>
</comment>